<dbReference type="AlphaFoldDB" id="A0A023B3Q8"/>
<proteinExistence type="predicted"/>
<dbReference type="RefSeq" id="XP_011131453.1">
    <property type="nucleotide sequence ID" value="XM_011133151.1"/>
</dbReference>
<accession>A0A023B3Q8</accession>
<dbReference type="GeneID" id="22913873"/>
<feature type="non-terminal residue" evidence="2">
    <location>
        <position position="1"/>
    </location>
</feature>
<protein>
    <submittedName>
        <fullName evidence="2">Uncharacterized protein</fullName>
    </submittedName>
</protein>
<dbReference type="EMBL" id="AFNH02000816">
    <property type="protein sequence ID" value="EZG55715.1"/>
    <property type="molecule type" value="Genomic_DNA"/>
</dbReference>
<evidence type="ECO:0000313" key="3">
    <source>
        <dbReference type="Proteomes" id="UP000019763"/>
    </source>
</evidence>
<feature type="non-terminal residue" evidence="2">
    <location>
        <position position="105"/>
    </location>
</feature>
<name>A0A023B3Q8_GRENI</name>
<dbReference type="Proteomes" id="UP000019763">
    <property type="component" value="Unassembled WGS sequence"/>
</dbReference>
<evidence type="ECO:0000256" key="1">
    <source>
        <dbReference type="SAM" id="MobiDB-lite"/>
    </source>
</evidence>
<organism evidence="2 3">
    <name type="scientific">Gregarina niphandrodes</name>
    <name type="common">Septate eugregarine</name>
    <dbReference type="NCBI Taxonomy" id="110365"/>
    <lineage>
        <taxon>Eukaryota</taxon>
        <taxon>Sar</taxon>
        <taxon>Alveolata</taxon>
        <taxon>Apicomplexa</taxon>
        <taxon>Conoidasida</taxon>
        <taxon>Gregarinasina</taxon>
        <taxon>Eugregarinorida</taxon>
        <taxon>Gregarinidae</taxon>
        <taxon>Gregarina</taxon>
    </lineage>
</organism>
<gene>
    <name evidence="2" type="ORF">GNI_109330</name>
</gene>
<reference evidence="2" key="1">
    <citation type="submission" date="2013-12" db="EMBL/GenBank/DDBJ databases">
        <authorList>
            <person name="Omoto C.K."/>
            <person name="Sibley D."/>
            <person name="Venepally P."/>
            <person name="Hadjithomas M."/>
            <person name="Karamycheva S."/>
            <person name="Brunk B."/>
            <person name="Roos D."/>
            <person name="Caler E."/>
            <person name="Lorenzi H."/>
        </authorList>
    </citation>
    <scope>NUCLEOTIDE SEQUENCE</scope>
</reference>
<sequence length="105" mass="10985">EFRSLHGGAVASEASTTESSPLEVLRSLPCSVSMSAPSLSPTSVASVSQRILPFSTCTSCVSSSRLRTSSLYKATGSSLITRGSLSFTRKMTSPTATTPTPQWLP</sequence>
<feature type="compositionally biased region" description="Low complexity" evidence="1">
    <location>
        <begin position="11"/>
        <end position="20"/>
    </location>
</feature>
<feature type="region of interest" description="Disordered" evidence="1">
    <location>
        <begin position="1"/>
        <end position="23"/>
    </location>
</feature>
<keyword evidence="3" id="KW-1185">Reference proteome</keyword>
<dbReference type="VEuPathDB" id="CryptoDB:GNI_109330"/>
<evidence type="ECO:0000313" key="2">
    <source>
        <dbReference type="EMBL" id="EZG55715.1"/>
    </source>
</evidence>
<comment type="caution">
    <text evidence="2">The sequence shown here is derived from an EMBL/GenBank/DDBJ whole genome shotgun (WGS) entry which is preliminary data.</text>
</comment>